<dbReference type="InterPro" id="IPR018335">
    <property type="entry name" value="Tscrpt_reg_HTH_Crp-type_CS"/>
</dbReference>
<evidence type="ECO:0000259" key="5">
    <source>
        <dbReference type="PROSITE" id="PS51063"/>
    </source>
</evidence>
<keyword evidence="3" id="KW-0804">Transcription</keyword>
<keyword evidence="7" id="KW-1185">Reference proteome</keyword>
<protein>
    <submittedName>
        <fullName evidence="6">Helix-turn-helix domain-containing protein</fullName>
    </submittedName>
</protein>
<proteinExistence type="predicted"/>
<dbReference type="PANTHER" id="PTHR24567:SF75">
    <property type="entry name" value="FUMARATE AND NITRATE REDUCTION REGULATORY PROTEIN"/>
    <property type="match status" value="1"/>
</dbReference>
<feature type="domain" description="HTH crp-type" evidence="5">
    <location>
        <begin position="133"/>
        <end position="206"/>
    </location>
</feature>
<keyword evidence="2" id="KW-0238">DNA-binding</keyword>
<dbReference type="CDD" id="cd00038">
    <property type="entry name" value="CAP_ED"/>
    <property type="match status" value="1"/>
</dbReference>
<evidence type="ECO:0000256" key="3">
    <source>
        <dbReference type="ARBA" id="ARBA00023163"/>
    </source>
</evidence>
<gene>
    <name evidence="6" type="ORF">V6242_07880</name>
</gene>
<dbReference type="InterPro" id="IPR036390">
    <property type="entry name" value="WH_DNA-bd_sf"/>
</dbReference>
<dbReference type="PROSITE" id="PS51063">
    <property type="entry name" value="HTH_CRP_2"/>
    <property type="match status" value="1"/>
</dbReference>
<dbReference type="InterPro" id="IPR014710">
    <property type="entry name" value="RmlC-like_jellyroll"/>
</dbReference>
<dbReference type="RefSeq" id="WP_341566885.1">
    <property type="nucleotide sequence ID" value="NZ_JBAKAR010000004.1"/>
</dbReference>
<dbReference type="InterPro" id="IPR000595">
    <property type="entry name" value="cNMP-bd_dom"/>
</dbReference>
<dbReference type="Pfam" id="PF00027">
    <property type="entry name" value="cNMP_binding"/>
    <property type="match status" value="1"/>
</dbReference>
<dbReference type="InterPro" id="IPR012318">
    <property type="entry name" value="HTH_CRP"/>
</dbReference>
<dbReference type="PROSITE" id="PS00042">
    <property type="entry name" value="HTH_CRP_1"/>
    <property type="match status" value="1"/>
</dbReference>
<dbReference type="SMART" id="SM00419">
    <property type="entry name" value="HTH_CRP"/>
    <property type="match status" value="1"/>
</dbReference>
<dbReference type="SUPFAM" id="SSF51206">
    <property type="entry name" value="cAMP-binding domain-like"/>
    <property type="match status" value="1"/>
</dbReference>
<feature type="domain" description="Cyclic nucleotide-binding" evidence="4">
    <location>
        <begin position="1"/>
        <end position="70"/>
    </location>
</feature>
<dbReference type="CDD" id="cd00092">
    <property type="entry name" value="HTH_CRP"/>
    <property type="match status" value="1"/>
</dbReference>
<keyword evidence="1" id="KW-0805">Transcription regulation</keyword>
<dbReference type="InterPro" id="IPR018490">
    <property type="entry name" value="cNMP-bd_dom_sf"/>
</dbReference>
<evidence type="ECO:0000256" key="1">
    <source>
        <dbReference type="ARBA" id="ARBA00023015"/>
    </source>
</evidence>
<dbReference type="InterPro" id="IPR036388">
    <property type="entry name" value="WH-like_DNA-bd_sf"/>
</dbReference>
<dbReference type="SMART" id="SM00100">
    <property type="entry name" value="cNMP"/>
    <property type="match status" value="1"/>
</dbReference>
<accession>A0ABU9G7W6</accession>
<dbReference type="Pfam" id="PF13545">
    <property type="entry name" value="HTH_Crp_2"/>
    <property type="match status" value="1"/>
</dbReference>
<dbReference type="PRINTS" id="PR00034">
    <property type="entry name" value="HTHCRP"/>
</dbReference>
<evidence type="ECO:0000313" key="6">
    <source>
        <dbReference type="EMBL" id="MEL0613062.1"/>
    </source>
</evidence>
<dbReference type="PANTHER" id="PTHR24567">
    <property type="entry name" value="CRP FAMILY TRANSCRIPTIONAL REGULATORY PROTEIN"/>
    <property type="match status" value="1"/>
</dbReference>
<name>A0ABU9G7W6_9GAMM</name>
<evidence type="ECO:0000259" key="4">
    <source>
        <dbReference type="PROSITE" id="PS50042"/>
    </source>
</evidence>
<sequence length="213" mass="23749">MVSLMDEQSFSLADLMGKKLTLQKGDCVFCQGQMFDSVYLIGAGSLKTYNLNSTGKEGVTGFYFQGDIVGFSGMDMGYHPCFAKALEPTQVYKILFHEMEDLSALEPFWARQVLQIMSRQIRENQRLIALLGSRSERKIASFLLGLSAKFNAEVSSAEFFKLTMSRNDIAAYLGVSGETVSRTLTQFHKKGYIQVKGKEVSILSFSALQQLNV</sequence>
<comment type="caution">
    <text evidence="6">The sequence shown here is derived from an EMBL/GenBank/DDBJ whole genome shotgun (WGS) entry which is preliminary data.</text>
</comment>
<organism evidence="6 7">
    <name type="scientific">Marinomonas arenicola</name>
    <dbReference type="NCBI Taxonomy" id="569601"/>
    <lineage>
        <taxon>Bacteria</taxon>
        <taxon>Pseudomonadati</taxon>
        <taxon>Pseudomonadota</taxon>
        <taxon>Gammaproteobacteria</taxon>
        <taxon>Oceanospirillales</taxon>
        <taxon>Oceanospirillaceae</taxon>
        <taxon>Marinomonas</taxon>
    </lineage>
</organism>
<dbReference type="Proteomes" id="UP001379949">
    <property type="component" value="Unassembled WGS sequence"/>
</dbReference>
<evidence type="ECO:0000256" key="2">
    <source>
        <dbReference type="ARBA" id="ARBA00023125"/>
    </source>
</evidence>
<dbReference type="Gene3D" id="1.10.10.10">
    <property type="entry name" value="Winged helix-like DNA-binding domain superfamily/Winged helix DNA-binding domain"/>
    <property type="match status" value="1"/>
</dbReference>
<dbReference type="PROSITE" id="PS50042">
    <property type="entry name" value="CNMP_BINDING_3"/>
    <property type="match status" value="1"/>
</dbReference>
<dbReference type="Gene3D" id="2.60.120.10">
    <property type="entry name" value="Jelly Rolls"/>
    <property type="match status" value="1"/>
</dbReference>
<dbReference type="SUPFAM" id="SSF46785">
    <property type="entry name" value="Winged helix' DNA-binding domain"/>
    <property type="match status" value="1"/>
</dbReference>
<reference evidence="6 7" key="1">
    <citation type="submission" date="2024-02" db="EMBL/GenBank/DDBJ databases">
        <title>Bacteria isolated from the canopy kelp, Nereocystis luetkeana.</title>
        <authorList>
            <person name="Pfister C.A."/>
            <person name="Younker I.T."/>
            <person name="Light S.H."/>
        </authorList>
    </citation>
    <scope>NUCLEOTIDE SEQUENCE [LARGE SCALE GENOMIC DNA]</scope>
    <source>
        <strain evidence="6 7">TI.4.07</strain>
    </source>
</reference>
<dbReference type="InterPro" id="IPR050397">
    <property type="entry name" value="Env_Response_Regulators"/>
</dbReference>
<evidence type="ECO:0000313" key="7">
    <source>
        <dbReference type="Proteomes" id="UP001379949"/>
    </source>
</evidence>
<dbReference type="EMBL" id="JBAKAR010000004">
    <property type="protein sequence ID" value="MEL0613062.1"/>
    <property type="molecule type" value="Genomic_DNA"/>
</dbReference>